<dbReference type="Pfam" id="PF02687">
    <property type="entry name" value="FtsX"/>
    <property type="match status" value="1"/>
</dbReference>
<evidence type="ECO:0000256" key="3">
    <source>
        <dbReference type="ARBA" id="ARBA00022475"/>
    </source>
</evidence>
<comment type="similarity">
    <text evidence="2">Belongs to the ABC-4 integral membrane protein family. LolC/E subfamily.</text>
</comment>
<dbReference type="InterPro" id="IPR051447">
    <property type="entry name" value="Lipoprotein-release_system"/>
</dbReference>
<evidence type="ECO:0000256" key="4">
    <source>
        <dbReference type="ARBA" id="ARBA00022692"/>
    </source>
</evidence>
<dbReference type="GO" id="GO:0098797">
    <property type="term" value="C:plasma membrane protein complex"/>
    <property type="evidence" value="ECO:0007669"/>
    <property type="project" value="TreeGrafter"/>
</dbReference>
<keyword evidence="5 7" id="KW-1133">Transmembrane helix</keyword>
<evidence type="ECO:0000256" key="6">
    <source>
        <dbReference type="ARBA" id="ARBA00023136"/>
    </source>
</evidence>
<evidence type="ECO:0000256" key="1">
    <source>
        <dbReference type="ARBA" id="ARBA00004651"/>
    </source>
</evidence>
<evidence type="ECO:0000256" key="2">
    <source>
        <dbReference type="ARBA" id="ARBA00005236"/>
    </source>
</evidence>
<proteinExistence type="inferred from homology"/>
<evidence type="ECO:0000256" key="5">
    <source>
        <dbReference type="ARBA" id="ARBA00022989"/>
    </source>
</evidence>
<evidence type="ECO:0000259" key="8">
    <source>
        <dbReference type="Pfam" id="PF02687"/>
    </source>
</evidence>
<reference evidence="9" key="1">
    <citation type="journal article" date="2012" name="Genome Res.">
        <title>Genomic characterization of the Bacillus cereus sensu lato species: Backdrop to the evolution of Bacillus anthracis.</title>
        <authorList>
            <person name="Zwick M.E."/>
            <person name="Joseph S.J."/>
            <person name="Didelot X."/>
            <person name="Chen P.E."/>
            <person name="Bishop-Lilly K.A."/>
            <person name="Stewart A.C."/>
            <person name="Willner K."/>
            <person name="Nolan N."/>
            <person name="Lentz S."/>
            <person name="Thomason M.K."/>
            <person name="Sozhamannan S."/>
            <person name="Mateczun A.J."/>
            <person name="Du L."/>
            <person name="Read T.D."/>
        </authorList>
    </citation>
    <scope>NUCLEOTIDE SEQUENCE [LARGE SCALE GENOMIC DNA]</scope>
    <source>
        <strain evidence="9">AH603</strain>
    </source>
</reference>
<dbReference type="InterPro" id="IPR003838">
    <property type="entry name" value="ABC3_permease_C"/>
</dbReference>
<dbReference type="EMBL" id="ACMP01000084">
    <property type="protein sequence ID" value="EEL69949.1"/>
    <property type="molecule type" value="Genomic_DNA"/>
</dbReference>
<dbReference type="GO" id="GO:0044874">
    <property type="term" value="P:lipoprotein localization to outer membrane"/>
    <property type="evidence" value="ECO:0007669"/>
    <property type="project" value="TreeGrafter"/>
</dbReference>
<organism evidence="9">
    <name type="scientific">Bacillus mycoides</name>
    <dbReference type="NCBI Taxonomy" id="1405"/>
    <lineage>
        <taxon>Bacteria</taxon>
        <taxon>Bacillati</taxon>
        <taxon>Bacillota</taxon>
        <taxon>Bacilli</taxon>
        <taxon>Bacillales</taxon>
        <taxon>Bacillaceae</taxon>
        <taxon>Bacillus</taxon>
        <taxon>Bacillus cereus group</taxon>
    </lineage>
</organism>
<comment type="subcellular location">
    <subcellularLocation>
        <location evidence="1">Cell membrane</location>
        <topology evidence="1">Multi-pass membrane protein</topology>
    </subcellularLocation>
</comment>
<comment type="caution">
    <text evidence="9">The sequence shown here is derived from an EMBL/GenBank/DDBJ whole genome shotgun (WGS) entry which is preliminary data.</text>
</comment>
<feature type="transmembrane region" description="Helical" evidence="7">
    <location>
        <begin position="37"/>
        <end position="59"/>
    </location>
</feature>
<dbReference type="PANTHER" id="PTHR30489:SF0">
    <property type="entry name" value="LIPOPROTEIN-RELEASING SYSTEM TRANSMEMBRANE PROTEIN LOLE"/>
    <property type="match status" value="1"/>
</dbReference>
<dbReference type="HOGENOM" id="CLU_2165823_0_0_9"/>
<accession>C2XWG3</accession>
<evidence type="ECO:0000313" key="9">
    <source>
        <dbReference type="EMBL" id="EEL69949.1"/>
    </source>
</evidence>
<feature type="domain" description="ABC3 transporter permease C-terminal" evidence="8">
    <location>
        <begin position="3"/>
        <end position="100"/>
    </location>
</feature>
<dbReference type="Proteomes" id="UP000001753">
    <property type="component" value="Chromosome"/>
</dbReference>
<keyword evidence="9" id="KW-0449">Lipoprotein</keyword>
<keyword evidence="6 7" id="KW-0472">Membrane</keyword>
<name>C2XWG3_BACMY</name>
<gene>
    <name evidence="9" type="ORF">bcere0026_30390</name>
</gene>
<keyword evidence="4 7" id="KW-0812">Transmembrane</keyword>
<dbReference type="AlphaFoldDB" id="C2XWG3"/>
<feature type="transmembrane region" description="Helical" evidence="7">
    <location>
        <begin position="71"/>
        <end position="93"/>
    </location>
</feature>
<evidence type="ECO:0000256" key="7">
    <source>
        <dbReference type="SAM" id="Phobius"/>
    </source>
</evidence>
<keyword evidence="3" id="KW-1003">Cell membrane</keyword>
<dbReference type="PANTHER" id="PTHR30489">
    <property type="entry name" value="LIPOPROTEIN-RELEASING SYSTEM TRANSMEMBRANE PROTEIN LOLE"/>
    <property type="match status" value="1"/>
</dbReference>
<protein>
    <submittedName>
        <fullName evidence="9">ABC-type transport system, involved in lipoprotein release</fullName>
    </submittedName>
</protein>
<sequence>MCNTLINNIQSKRKEFAILRAITVNKKGIVQIILTQVNLYVLIGIILGVVIGILLTYMVSIIDRTPLFFDFKLIVTVIAGMFGIVLIIFIPFANKIGKRDIVQELNKDNK</sequence>